<gene>
    <name evidence="2" type="primary">cobN</name>
    <name evidence="2" type="ORF">H6G05_11040</name>
</gene>
<dbReference type="EMBL" id="JACJQY010000014">
    <property type="protein sequence ID" value="MBD2317376.1"/>
    <property type="molecule type" value="Genomic_DNA"/>
</dbReference>
<dbReference type="NCBIfam" id="TIGR02257">
    <property type="entry name" value="cobalto_cobN"/>
    <property type="match status" value="1"/>
</dbReference>
<protein>
    <submittedName>
        <fullName evidence="2">Cobaltochelatase subunit CobN</fullName>
        <ecNumber evidence="2">6.6.1.2</ecNumber>
    </submittedName>
</protein>
<dbReference type="Proteomes" id="UP000618445">
    <property type="component" value="Unassembled WGS sequence"/>
</dbReference>
<reference evidence="2 3" key="1">
    <citation type="journal article" date="2020" name="ISME J.">
        <title>Comparative genomics reveals insights into cyanobacterial evolution and habitat adaptation.</title>
        <authorList>
            <person name="Chen M.Y."/>
            <person name="Teng W.K."/>
            <person name="Zhao L."/>
            <person name="Hu C.X."/>
            <person name="Zhou Y.K."/>
            <person name="Han B.P."/>
            <person name="Song L.R."/>
            <person name="Shu W.S."/>
        </authorList>
    </citation>
    <scope>NUCLEOTIDE SEQUENCE [LARGE SCALE GENOMIC DNA]</scope>
    <source>
        <strain evidence="2 3">FACHB-1050</strain>
    </source>
</reference>
<dbReference type="InterPro" id="IPR003672">
    <property type="entry name" value="CobN/Mg_chltase"/>
</dbReference>
<dbReference type="InterPro" id="IPR011953">
    <property type="entry name" value="Cobalto_CobN"/>
</dbReference>
<dbReference type="EC" id="6.6.1.2" evidence="2"/>
<name>A0ABR8CAI8_9CYAN</name>
<dbReference type="RefSeq" id="WP_190578214.1">
    <property type="nucleotide sequence ID" value="NZ_CAWPQU010000006.1"/>
</dbReference>
<evidence type="ECO:0000313" key="3">
    <source>
        <dbReference type="Proteomes" id="UP000618445"/>
    </source>
</evidence>
<dbReference type="PANTHER" id="PTHR44119">
    <property type="entry name" value="MAGNESIUM-CHELATASE SUBUNIT CHLH, CHLOROPLASTIC"/>
    <property type="match status" value="1"/>
</dbReference>
<feature type="domain" description="CobN/magnesium chelatase" evidence="1">
    <location>
        <begin position="140"/>
        <end position="1309"/>
    </location>
</feature>
<keyword evidence="2" id="KW-0436">Ligase</keyword>
<organism evidence="2 3">
    <name type="scientific">Phormidium tenue FACHB-1050</name>
    <dbReference type="NCBI Taxonomy" id="2692857"/>
    <lineage>
        <taxon>Bacteria</taxon>
        <taxon>Bacillati</taxon>
        <taxon>Cyanobacteriota</taxon>
        <taxon>Cyanophyceae</taxon>
        <taxon>Oscillatoriophycideae</taxon>
        <taxon>Oscillatoriales</taxon>
        <taxon>Oscillatoriaceae</taxon>
        <taxon>Phormidium</taxon>
    </lineage>
</organism>
<sequence>MHRIATISGGWNQSTDSVIFVDQQPAPIVIITAADTDIQTLAAATARLPEDFPQIRVVNVLQLQQQIAIDTYAEEVLAYAKVIILRLIGGQSYWSYGLEVVKEVVENTGAVLIVLPGDERPDPNLTSHSTTTLTLVNQAWQYFIEAGITNYHNLLKFIATEFLDDAMEYQLPQPVPRIGIYEVSLPAEEKSSNGLVAIIFYRAHYLSGNTAAIASLCKALAKRKVKPLPIYVSSLKEPDVQAELIRYCLPESGQKVDVILNTTSFSLASLKTDTPQVDLWEALNVPVFQVIFSGGLKKTWANGTQGLNPRDMAMNVVLPEVDGRIITRAVSFKAMQGQNLALQTEVLTYEPVRSRINFVTDLAVKWIQLKHTDVSDRKIALILANYPNRDGRLANGVGLDTPASCLEILKSLRSSGYSVGEIPETSDELMKLLTTGVTNDRESFGERQVYQSLALADYQNYFQNLPEPVQNGISNRWNQPKQEQEFAIAGMQFGNIFVGIQPSRGYDLDPTLNYHAPDLEPTHDYMAFYHWVRDKFNAHAIAHIGKHGNLEWLPGKSVALSENCYPEAAFGAMPHFYPFIVNDPGEGSQAKRRSQAVILDHLTPPMTRAELYGGLQQLEGLIDEYYEAETLDPSRLGMIRDRLIETIKQENLYHDLGISLDRLEDSLNTILTTADGYLCEIKEAQIRDGLHIFGQCPEGQQLRDLVVAIARNPTANRMGLTRAIAQEWQLDFDPLTADLGELLAANSHPRLANCRIIGDAVEVIEEYAAELVAEILEEIPPTPLAKGGEIPIKEIYASSKKPEVPLYKGDLGGSFRDLKIEEIPSTPLAKGGEIPIKEICANSKKSEVPLYKGDLGGSFGDLKIEEIPPTLLAKGGEIVAELTWIRDRLLPSLYKTKQEITNLLRGLNGEYVPSGASGAPTRGRPEVLPTGRNFYSVDIRAVPTETAWDIGRKAADVLIETYTQEHGEYPQTLGLSIWGTSTMRTGGDDLAEALALLGVQPVWDGVSRRVVDFEILPLSILGRPRVDVTLRISGFFRDAFPNLIDLFDSAVNAVANLDELADQNPLAAKVQAESAQWQKEGLTLEQAEERSRYRVFGSKPSAYGAGLQGLIESQNWESEQDLARAYINWSAYAYTSKSEGKSAPEAFNQRLGNMQIVLQNQDNREHDILDSDDYYQFQGGMTTAVKSISGNAPDVYFGDNSRMAQPKVRKLSEEIARVYRSRVVNPKWISGAMRHGYKGAFEMSATLDYLFAYDATTNCVSDFMYEGVAEAYIFNPEVQNFIKSSNPWALRDMSERLLEANQRGMWQDVTADMLDRLKAIANEAEGAIESQTS</sequence>
<evidence type="ECO:0000313" key="2">
    <source>
        <dbReference type="EMBL" id="MBD2317376.1"/>
    </source>
</evidence>
<keyword evidence="3" id="KW-1185">Reference proteome</keyword>
<comment type="caution">
    <text evidence="2">The sequence shown here is derived from an EMBL/GenBank/DDBJ whole genome shotgun (WGS) entry which is preliminary data.</text>
</comment>
<accession>A0ABR8CAI8</accession>
<dbReference type="GO" id="GO:0051116">
    <property type="term" value="F:cobaltochelatase activity"/>
    <property type="evidence" value="ECO:0007669"/>
    <property type="project" value="UniProtKB-EC"/>
</dbReference>
<proteinExistence type="predicted"/>
<dbReference type="CDD" id="cd10150">
    <property type="entry name" value="CobN_like"/>
    <property type="match status" value="1"/>
</dbReference>
<dbReference type="Pfam" id="PF02514">
    <property type="entry name" value="CobN-Mg_chel"/>
    <property type="match status" value="1"/>
</dbReference>
<dbReference type="PANTHER" id="PTHR44119:SF4">
    <property type="entry name" value="AEROBIC COBALTOCHELATASE SUBUNIT COBN"/>
    <property type="match status" value="1"/>
</dbReference>
<evidence type="ECO:0000259" key="1">
    <source>
        <dbReference type="Pfam" id="PF02514"/>
    </source>
</evidence>